<sequence length="244" mass="25831">MNDPHASAWRCVRTEIIALRDGGGSALDEHHAKTVLDSLGIAVPRGVRVNGREEIAPRLRDLSAPFALKALAVAPLHKSDIGAVRLHLPSAASIELARTEIASRLADSEINVTGYLVEEMAEPGVELVIGGIIDPQLGPMLMLGAGGIFAEILDDSAFGLCPISRIDAQRMMRDLKVYPILAGARGREPVAMDAIVDALIVLGGPDGFFTHNADLIREFDLNPIFAAPDGIVAVDARVVIGGAR</sequence>
<keyword evidence="3" id="KW-0067">ATP-binding</keyword>
<gene>
    <name evidence="4" type="ORF">G5B40_11390</name>
</gene>
<evidence type="ECO:0000313" key="4">
    <source>
        <dbReference type="EMBL" id="QIE56002.1"/>
    </source>
</evidence>
<proteinExistence type="predicted"/>
<evidence type="ECO:0000256" key="1">
    <source>
        <dbReference type="ARBA" id="ARBA00022598"/>
    </source>
</evidence>
<organism evidence="4 5">
    <name type="scientific">Pikeienuella piscinae</name>
    <dbReference type="NCBI Taxonomy" id="2748098"/>
    <lineage>
        <taxon>Bacteria</taxon>
        <taxon>Pseudomonadati</taxon>
        <taxon>Pseudomonadota</taxon>
        <taxon>Alphaproteobacteria</taxon>
        <taxon>Rhodobacterales</taxon>
        <taxon>Paracoccaceae</taxon>
        <taxon>Pikeienuella</taxon>
    </lineage>
</organism>
<dbReference type="AlphaFoldDB" id="A0A7L5BWA3"/>
<evidence type="ECO:0000256" key="3">
    <source>
        <dbReference type="ARBA" id="ARBA00022840"/>
    </source>
</evidence>
<dbReference type="Gene3D" id="3.30.470.20">
    <property type="entry name" value="ATP-grasp fold, B domain"/>
    <property type="match status" value="1"/>
</dbReference>
<dbReference type="Pfam" id="PF13549">
    <property type="entry name" value="ATP-grasp_5"/>
    <property type="match status" value="1"/>
</dbReference>
<reference evidence="4 5" key="1">
    <citation type="submission" date="2020-02" db="EMBL/GenBank/DDBJ databases">
        <title>complete genome sequence of Rhodobacteraceae bacterium.</title>
        <authorList>
            <person name="Park J."/>
            <person name="Kim Y.-S."/>
            <person name="Kim K.-H."/>
        </authorList>
    </citation>
    <scope>NUCLEOTIDE SEQUENCE [LARGE SCALE GENOMIC DNA]</scope>
    <source>
        <strain evidence="4 5">RR4-56</strain>
    </source>
</reference>
<keyword evidence="5" id="KW-1185">Reference proteome</keyword>
<dbReference type="RefSeq" id="WP_165098646.1">
    <property type="nucleotide sequence ID" value="NZ_CP049056.1"/>
</dbReference>
<dbReference type="Gene3D" id="3.30.1490.20">
    <property type="entry name" value="ATP-grasp fold, A domain"/>
    <property type="match status" value="1"/>
</dbReference>
<dbReference type="InterPro" id="IPR051538">
    <property type="entry name" value="Acyl-CoA_Synth/Transferase"/>
</dbReference>
<dbReference type="KEGG" id="hdh:G5B40_11390"/>
<dbReference type="InterPro" id="IPR013815">
    <property type="entry name" value="ATP_grasp_subdomain_1"/>
</dbReference>
<dbReference type="GO" id="GO:0005524">
    <property type="term" value="F:ATP binding"/>
    <property type="evidence" value="ECO:0007669"/>
    <property type="project" value="UniProtKB-KW"/>
</dbReference>
<protein>
    <submittedName>
        <fullName evidence="4">Acetyl-CoA synthetase</fullName>
    </submittedName>
</protein>
<dbReference type="GO" id="GO:0016874">
    <property type="term" value="F:ligase activity"/>
    <property type="evidence" value="ECO:0007669"/>
    <property type="project" value="UniProtKB-KW"/>
</dbReference>
<keyword evidence="2" id="KW-0547">Nucleotide-binding</keyword>
<dbReference type="Proteomes" id="UP000503336">
    <property type="component" value="Chromosome"/>
</dbReference>
<accession>A0A7L5BWA3</accession>
<keyword evidence="1" id="KW-0436">Ligase</keyword>
<dbReference type="PANTHER" id="PTHR43334:SF1">
    <property type="entry name" value="3-HYDROXYPROPIONATE--COA LIGASE [ADP-FORMING]"/>
    <property type="match status" value="1"/>
</dbReference>
<dbReference type="EMBL" id="CP049056">
    <property type="protein sequence ID" value="QIE56002.1"/>
    <property type="molecule type" value="Genomic_DNA"/>
</dbReference>
<name>A0A7L5BWA3_9RHOB</name>
<evidence type="ECO:0000256" key="2">
    <source>
        <dbReference type="ARBA" id="ARBA00022741"/>
    </source>
</evidence>
<evidence type="ECO:0000313" key="5">
    <source>
        <dbReference type="Proteomes" id="UP000503336"/>
    </source>
</evidence>
<dbReference type="SUPFAM" id="SSF56059">
    <property type="entry name" value="Glutathione synthetase ATP-binding domain-like"/>
    <property type="match status" value="1"/>
</dbReference>
<dbReference type="PANTHER" id="PTHR43334">
    <property type="entry name" value="ACETATE--COA LIGASE [ADP-FORMING]"/>
    <property type="match status" value="1"/>
</dbReference>